<dbReference type="AlphaFoldDB" id="A0A4V2ERX6"/>
<keyword evidence="1" id="KW-0812">Transmembrane</keyword>
<dbReference type="Pfam" id="PF19832">
    <property type="entry name" value="DUF6313"/>
    <property type="match status" value="1"/>
</dbReference>
<keyword evidence="1" id="KW-0472">Membrane</keyword>
<dbReference type="EMBL" id="SGWQ01000009">
    <property type="protein sequence ID" value="RZS34397.1"/>
    <property type="molecule type" value="Genomic_DNA"/>
</dbReference>
<gene>
    <name evidence="2" type="ORF">EV193_109188</name>
</gene>
<protein>
    <submittedName>
        <fullName evidence="2">Uncharacterized protein</fullName>
    </submittedName>
</protein>
<feature type="transmembrane region" description="Helical" evidence="1">
    <location>
        <begin position="24"/>
        <end position="49"/>
    </location>
</feature>
<keyword evidence="1" id="KW-1133">Transmembrane helix</keyword>
<organism evidence="2 3">
    <name type="scientific">Herbihabitans rhizosphaerae</name>
    <dbReference type="NCBI Taxonomy" id="1872711"/>
    <lineage>
        <taxon>Bacteria</taxon>
        <taxon>Bacillati</taxon>
        <taxon>Actinomycetota</taxon>
        <taxon>Actinomycetes</taxon>
        <taxon>Pseudonocardiales</taxon>
        <taxon>Pseudonocardiaceae</taxon>
        <taxon>Herbihabitans</taxon>
    </lineage>
</organism>
<name>A0A4V2ERX6_9PSEU</name>
<reference evidence="2 3" key="1">
    <citation type="submission" date="2019-02" db="EMBL/GenBank/DDBJ databases">
        <title>Genomic Encyclopedia of Type Strains, Phase IV (KMG-IV): sequencing the most valuable type-strain genomes for metagenomic binning, comparative biology and taxonomic classification.</title>
        <authorList>
            <person name="Goeker M."/>
        </authorList>
    </citation>
    <scope>NUCLEOTIDE SEQUENCE [LARGE SCALE GENOMIC DNA]</scope>
    <source>
        <strain evidence="2 3">DSM 101727</strain>
    </source>
</reference>
<dbReference type="OrthoDB" id="4281629at2"/>
<keyword evidence="3" id="KW-1185">Reference proteome</keyword>
<accession>A0A4V2ERX6</accession>
<comment type="caution">
    <text evidence="2">The sequence shown here is derived from an EMBL/GenBank/DDBJ whole genome shotgun (WGS) entry which is preliminary data.</text>
</comment>
<sequence>MSVVRDVVRWFRRWRRGRARHSGIPYWLMVQGYLVLVPFALLFVITAAVCGARNAYDVMLQIASPGEVGYQWLTVPLSMGGWLIVPGFAGALAGIVVVEVTSNRRGRQADRPGGRARSGEIPRLNWLQYYRHDHDIPDYFALRFAQRHGSDWKLAQDHWEILIERFLTIEAFDRRLGARVVMAQAVSAVAYFLHGLSGKCPECAKVARPNE</sequence>
<evidence type="ECO:0000313" key="3">
    <source>
        <dbReference type="Proteomes" id="UP000294257"/>
    </source>
</evidence>
<feature type="transmembrane region" description="Helical" evidence="1">
    <location>
        <begin position="79"/>
        <end position="98"/>
    </location>
</feature>
<dbReference type="InterPro" id="IPR046280">
    <property type="entry name" value="DUF6313"/>
</dbReference>
<dbReference type="RefSeq" id="WP_130346817.1">
    <property type="nucleotide sequence ID" value="NZ_SGWQ01000009.1"/>
</dbReference>
<proteinExistence type="predicted"/>
<evidence type="ECO:0000256" key="1">
    <source>
        <dbReference type="SAM" id="Phobius"/>
    </source>
</evidence>
<dbReference type="Proteomes" id="UP000294257">
    <property type="component" value="Unassembled WGS sequence"/>
</dbReference>
<evidence type="ECO:0000313" key="2">
    <source>
        <dbReference type="EMBL" id="RZS34397.1"/>
    </source>
</evidence>